<dbReference type="EMBL" id="CP002404">
    <property type="protein sequence ID" value="ADU23777.1"/>
    <property type="molecule type" value="Genomic_DNA"/>
</dbReference>
<dbReference type="Proteomes" id="UP000006919">
    <property type="component" value="Plasmid pRUMAL01"/>
</dbReference>
<organism evidence="2 3">
    <name type="scientific">Ruminococcus albus (strain ATCC 27210 / DSM 20455 / JCM 14654 / NCDO 2250 / 7)</name>
    <dbReference type="NCBI Taxonomy" id="697329"/>
    <lineage>
        <taxon>Bacteria</taxon>
        <taxon>Bacillati</taxon>
        <taxon>Bacillota</taxon>
        <taxon>Clostridia</taxon>
        <taxon>Eubacteriales</taxon>
        <taxon>Oscillospiraceae</taxon>
        <taxon>Ruminococcus</taxon>
    </lineage>
</organism>
<gene>
    <name evidence="2" type="ordered locus">Rumal_3314</name>
</gene>
<dbReference type="KEGG" id="ral:Rumal_3314"/>
<keyword evidence="1" id="KW-0732">Signal</keyword>
<proteinExistence type="predicted"/>
<name>E6UJD1_RUMA7</name>
<reference evidence="3" key="1">
    <citation type="journal article" date="2011" name="J. Bacteriol.">
        <title>Complete genome of the cellulolytic ruminal bacterium Ruminococcus albus 7.</title>
        <authorList>
            <person name="Suen G."/>
            <person name="Stevenson D.M."/>
            <person name="Bruce D.C."/>
            <person name="Chertkov O."/>
            <person name="Copeland A."/>
            <person name="Cheng J.F."/>
            <person name="Detter C."/>
            <person name="Detter J.C."/>
            <person name="Goodwin L.A."/>
            <person name="Han C.S."/>
            <person name="Hauser L.J."/>
            <person name="Ivanova N.N."/>
            <person name="Kyrpides N.C."/>
            <person name="Land M.L."/>
            <person name="Lapidus A."/>
            <person name="Lucas S."/>
            <person name="Ovchinnikova G."/>
            <person name="Pitluck S."/>
            <person name="Tapia R."/>
            <person name="Woyke T."/>
            <person name="Boyum J."/>
            <person name="Mead D."/>
            <person name="Weimer P.J."/>
        </authorList>
    </citation>
    <scope>NUCLEOTIDE SEQUENCE [LARGE SCALE GENOMIC DNA]</scope>
    <source>
        <strain evidence="3">ATCC 27210 / DSM 20455 / JCM 14654 / NCDO 2250 / 7</strain>
        <plasmid evidence="3">pRUMAL01</plasmid>
    </source>
</reference>
<accession>E6UJD1</accession>
<dbReference type="HOGENOM" id="CLU_2002225_0_0_9"/>
<feature type="signal peptide" evidence="1">
    <location>
        <begin position="1"/>
        <end position="27"/>
    </location>
</feature>
<dbReference type="AlphaFoldDB" id="E6UJD1"/>
<protein>
    <recommendedName>
        <fullName evidence="4">Ig-like domain-containing protein</fullName>
    </recommendedName>
</protein>
<keyword evidence="2" id="KW-0614">Plasmid</keyword>
<evidence type="ECO:0000313" key="3">
    <source>
        <dbReference type="Proteomes" id="UP000006919"/>
    </source>
</evidence>
<evidence type="ECO:0000313" key="2">
    <source>
        <dbReference type="EMBL" id="ADU23777.1"/>
    </source>
</evidence>
<sequence precursor="true">MKLRKRITAFCTAVLMSVSLASIGASASYATSYTLKKAKSAGKDDGTKTISCTTLNGDIGELHWYWNGSKGYSECTSDGYTHFAVANGKTNSASADVGPTKTAKTDKVKPSKNDTIYYGGTVVT</sequence>
<evidence type="ECO:0008006" key="4">
    <source>
        <dbReference type="Google" id="ProtNLM"/>
    </source>
</evidence>
<feature type="chain" id="PRO_5039679900" description="Ig-like domain-containing protein" evidence="1">
    <location>
        <begin position="28"/>
        <end position="124"/>
    </location>
</feature>
<geneLocation type="plasmid" evidence="2 3">
    <name>pRUMAL01</name>
</geneLocation>
<evidence type="ECO:0000256" key="1">
    <source>
        <dbReference type="SAM" id="SignalP"/>
    </source>
</evidence>
<dbReference type="RefSeq" id="WP_013483327.1">
    <property type="nucleotide sequence ID" value="NC_014824.1"/>
</dbReference>